<dbReference type="Proteomes" id="UP000178129">
    <property type="component" value="Unassembled WGS sequence"/>
</dbReference>
<evidence type="ECO:0000256" key="5">
    <source>
        <dbReference type="ARBA" id="ARBA00022857"/>
    </source>
</evidence>
<evidence type="ECO:0000313" key="8">
    <source>
        <dbReference type="Proteomes" id="UP000178129"/>
    </source>
</evidence>
<evidence type="ECO:0000256" key="2">
    <source>
        <dbReference type="ARBA" id="ARBA00010139"/>
    </source>
</evidence>
<protein>
    <submittedName>
        <fullName evidence="7">Related to monooxigenase</fullName>
    </submittedName>
</protein>
<dbReference type="PANTHER" id="PTHR43098">
    <property type="entry name" value="L-ORNITHINE N(5)-MONOOXYGENASE-RELATED"/>
    <property type="match status" value="1"/>
</dbReference>
<comment type="similarity">
    <text evidence="2">Belongs to the FAD-binding monooxygenase family.</text>
</comment>
<keyword evidence="8" id="KW-1185">Reference proteome</keyword>
<comment type="cofactor">
    <cofactor evidence="1">
        <name>FAD</name>
        <dbReference type="ChEBI" id="CHEBI:57692"/>
    </cofactor>
</comment>
<proteinExistence type="inferred from homology"/>
<dbReference type="InterPro" id="IPR020946">
    <property type="entry name" value="Flavin_mOase-like"/>
</dbReference>
<dbReference type="EMBL" id="FJUW01000001">
    <property type="protein sequence ID" value="CZS88183.1"/>
    <property type="molecule type" value="Genomic_DNA"/>
</dbReference>
<sequence>MPSITLQKKYKQEREARLNEKGLGQYLNSSKTKDFISHEDPWVESGTPVQRPVPDGGHVKIAIFGAGFGGLCAAARALTDGSASSPEDFLIIDRAGGFGGTWWHNRYPGLMCDIESYLYLPLLEETGYMPTRKYASGEEIRKYSDLVAQHFNLHSRAMFQTSGDTVTWDDQAHHWKCEVIARPKGQADSRIRFTADYVIIASGGFTEPKIPDIPGLADFQGRMLHTGRWNYKITGGSPSNPVLSGLEGKKVAIIGTGATAIQAVPAVARYAGELYVFQRTPSAVDERGNRDTDPEEWKLIAGKKGWQASRADNLQAFTEGKDNHPDEDLVDDGFSRMPTISGAWGNSTVVKPEDVEAYVGSMHELDQARSDRVRQRVLDIVKDKETAKALQAWYPGWCKRPTYHDEYLPTFNRPNVHLIDTAPKGVTALAPTGIIHNGTTYPVDIIIWSTGYGSPMTESLAGKAGINVTGVNGICMENQFQRGQLLTLHGLIARGFPNMFLPGFSQAGVGVNQTQRLDAQALQFVYMIREAEKRTREIQNGRSNGTDGSPKTVIQPTQQACDYWADQCASKAHMLATMGGCLPSYFNAEGASQKMTKEQQAGAARLTLWGQGYLSYARILKEWRAKGEMEGLSVEAA</sequence>
<dbReference type="PANTHER" id="PTHR43098:SF2">
    <property type="entry name" value="FAD-BINDING MONOOXYGENASE AUSB-RELATED"/>
    <property type="match status" value="1"/>
</dbReference>
<evidence type="ECO:0000256" key="3">
    <source>
        <dbReference type="ARBA" id="ARBA00022630"/>
    </source>
</evidence>
<evidence type="ECO:0000313" key="7">
    <source>
        <dbReference type="EMBL" id="CZS88183.1"/>
    </source>
</evidence>
<dbReference type="SUPFAM" id="SSF51905">
    <property type="entry name" value="FAD/NAD(P)-binding domain"/>
    <property type="match status" value="1"/>
</dbReference>
<dbReference type="InterPro" id="IPR036188">
    <property type="entry name" value="FAD/NAD-bd_sf"/>
</dbReference>
<organism evidence="7 8">
    <name type="scientific">Rhynchosporium graminicola</name>
    <dbReference type="NCBI Taxonomy" id="2792576"/>
    <lineage>
        <taxon>Eukaryota</taxon>
        <taxon>Fungi</taxon>
        <taxon>Dikarya</taxon>
        <taxon>Ascomycota</taxon>
        <taxon>Pezizomycotina</taxon>
        <taxon>Leotiomycetes</taxon>
        <taxon>Helotiales</taxon>
        <taxon>Ploettnerulaceae</taxon>
        <taxon>Rhynchosporium</taxon>
    </lineage>
</organism>
<dbReference type="AlphaFoldDB" id="A0A1E1JQZ9"/>
<dbReference type="InParanoid" id="A0A1E1JQZ9"/>
<name>A0A1E1JQZ9_9HELO</name>
<keyword evidence="5" id="KW-0521">NADP</keyword>
<keyword evidence="3" id="KW-0285">Flavoprotein</keyword>
<dbReference type="GO" id="GO:0050660">
    <property type="term" value="F:flavin adenine dinucleotide binding"/>
    <property type="evidence" value="ECO:0007669"/>
    <property type="project" value="InterPro"/>
</dbReference>
<dbReference type="PRINTS" id="PR00411">
    <property type="entry name" value="PNDRDTASEI"/>
</dbReference>
<dbReference type="InterPro" id="IPR050775">
    <property type="entry name" value="FAD-binding_Monooxygenases"/>
</dbReference>
<evidence type="ECO:0000256" key="1">
    <source>
        <dbReference type="ARBA" id="ARBA00001974"/>
    </source>
</evidence>
<evidence type="ECO:0000256" key="6">
    <source>
        <dbReference type="ARBA" id="ARBA00023002"/>
    </source>
</evidence>
<reference evidence="8" key="1">
    <citation type="submission" date="2016-03" db="EMBL/GenBank/DDBJ databases">
        <authorList>
            <person name="Ploux O."/>
        </authorList>
    </citation>
    <scope>NUCLEOTIDE SEQUENCE [LARGE SCALE GENOMIC DNA]</scope>
    <source>
        <strain evidence="8">UK7</strain>
    </source>
</reference>
<evidence type="ECO:0000256" key="4">
    <source>
        <dbReference type="ARBA" id="ARBA00022827"/>
    </source>
</evidence>
<gene>
    <name evidence="7" type="ORF">RCO7_01148</name>
</gene>
<dbReference type="Gene3D" id="3.50.50.60">
    <property type="entry name" value="FAD/NAD(P)-binding domain"/>
    <property type="match status" value="2"/>
</dbReference>
<accession>A0A1E1JQZ9</accession>
<comment type="caution">
    <text evidence="7">The sequence shown here is derived from an EMBL/GenBank/DDBJ whole genome shotgun (WGS) entry which is preliminary data.</text>
</comment>
<dbReference type="GO" id="GO:0050661">
    <property type="term" value="F:NADP binding"/>
    <property type="evidence" value="ECO:0007669"/>
    <property type="project" value="InterPro"/>
</dbReference>
<keyword evidence="4" id="KW-0274">FAD</keyword>
<dbReference type="GO" id="GO:0004499">
    <property type="term" value="F:N,N-dimethylaniline monooxygenase activity"/>
    <property type="evidence" value="ECO:0007669"/>
    <property type="project" value="InterPro"/>
</dbReference>
<keyword evidence="6" id="KW-0560">Oxidoreductase</keyword>
<dbReference type="Pfam" id="PF00743">
    <property type="entry name" value="FMO-like"/>
    <property type="match status" value="1"/>
</dbReference>